<comment type="similarity">
    <text evidence="4">Belongs to the NqrF family.</text>
</comment>
<dbReference type="GO" id="GO:0016655">
    <property type="term" value="F:oxidoreductase activity, acting on NAD(P)H, quinone or similar compound as acceptor"/>
    <property type="evidence" value="ECO:0007669"/>
    <property type="project" value="InterPro"/>
</dbReference>
<dbReference type="PROSITE" id="PS51085">
    <property type="entry name" value="2FE2S_FER_2"/>
    <property type="match status" value="1"/>
</dbReference>
<dbReference type="Gene3D" id="3.10.20.30">
    <property type="match status" value="1"/>
</dbReference>
<evidence type="ECO:0000256" key="19">
    <source>
        <dbReference type="ARBA" id="ARBA00023053"/>
    </source>
</evidence>
<organism evidence="30 31">
    <name type="scientific">Roseivivax lentus</name>
    <dbReference type="NCBI Taxonomy" id="633194"/>
    <lineage>
        <taxon>Bacteria</taxon>
        <taxon>Pseudomonadati</taxon>
        <taxon>Pseudomonadota</taxon>
        <taxon>Alphaproteobacteria</taxon>
        <taxon>Rhodobacterales</taxon>
        <taxon>Roseobacteraceae</taxon>
        <taxon>Roseivivax</taxon>
    </lineage>
</organism>
<evidence type="ECO:0000256" key="27">
    <source>
        <dbReference type="SAM" id="Phobius"/>
    </source>
</evidence>
<dbReference type="SUPFAM" id="SSF52343">
    <property type="entry name" value="Ferredoxin reductase-like, C-terminal NADP-linked domain"/>
    <property type="match status" value="1"/>
</dbReference>
<dbReference type="EC" id="7.2.1.1" evidence="6"/>
<keyword evidence="21 30" id="KW-0830">Ubiquinone</keyword>
<dbReference type="Proteomes" id="UP000186684">
    <property type="component" value="Unassembled WGS sequence"/>
</dbReference>
<keyword evidence="23" id="KW-0739">Sodium transport</keyword>
<evidence type="ECO:0000256" key="5">
    <source>
        <dbReference type="ARBA" id="ARBA00011309"/>
    </source>
</evidence>
<evidence type="ECO:0000256" key="18">
    <source>
        <dbReference type="ARBA" id="ARBA00023027"/>
    </source>
</evidence>
<dbReference type="Gene3D" id="3.40.50.80">
    <property type="entry name" value="Nucleotide-binding domain of ferredoxin-NADP reductase (FNR) module"/>
    <property type="match status" value="1"/>
</dbReference>
<evidence type="ECO:0000256" key="16">
    <source>
        <dbReference type="ARBA" id="ARBA00023004"/>
    </source>
</evidence>
<dbReference type="GO" id="GO:0006814">
    <property type="term" value="P:sodium ion transport"/>
    <property type="evidence" value="ECO:0007669"/>
    <property type="project" value="UniProtKB-KW"/>
</dbReference>
<evidence type="ECO:0000256" key="13">
    <source>
        <dbReference type="ARBA" id="ARBA00022723"/>
    </source>
</evidence>
<keyword evidence="12" id="KW-0001">2Fe-2S</keyword>
<evidence type="ECO:0000256" key="17">
    <source>
        <dbReference type="ARBA" id="ARBA00023014"/>
    </source>
</evidence>
<dbReference type="InterPro" id="IPR036010">
    <property type="entry name" value="2Fe-2S_ferredoxin-like_sf"/>
</dbReference>
<dbReference type="InterPro" id="IPR010205">
    <property type="entry name" value="NqrF"/>
</dbReference>
<evidence type="ECO:0000256" key="10">
    <source>
        <dbReference type="ARBA" id="ARBA00022519"/>
    </source>
</evidence>
<keyword evidence="20" id="KW-0406">Ion transport</keyword>
<evidence type="ECO:0000256" key="6">
    <source>
        <dbReference type="ARBA" id="ARBA00013099"/>
    </source>
</evidence>
<dbReference type="CDD" id="cd06188">
    <property type="entry name" value="NADH_quinone_reductase"/>
    <property type="match status" value="1"/>
</dbReference>
<evidence type="ECO:0000256" key="20">
    <source>
        <dbReference type="ARBA" id="ARBA00023065"/>
    </source>
</evidence>
<keyword evidence="17" id="KW-0411">Iron-sulfur</keyword>
<reference evidence="31" key="1">
    <citation type="submission" date="2017-01" db="EMBL/GenBank/DDBJ databases">
        <authorList>
            <person name="Varghese N."/>
            <person name="Submissions S."/>
        </authorList>
    </citation>
    <scope>NUCLEOTIDE SEQUENCE [LARGE SCALE GENOMIC DNA]</scope>
    <source>
        <strain evidence="31">DSM 29430</strain>
    </source>
</reference>
<feature type="domain" description="FAD-binding FR-type" evidence="29">
    <location>
        <begin position="130"/>
        <end position="271"/>
    </location>
</feature>
<evidence type="ECO:0000256" key="26">
    <source>
        <dbReference type="ARBA" id="ARBA00048891"/>
    </source>
</evidence>
<dbReference type="Gene3D" id="2.40.30.10">
    <property type="entry name" value="Translation factors"/>
    <property type="match status" value="1"/>
</dbReference>
<evidence type="ECO:0000256" key="23">
    <source>
        <dbReference type="ARBA" id="ARBA00023201"/>
    </source>
</evidence>
<comment type="subunit">
    <text evidence="5">Composed of six subunits; NqrA, NqrB, NqrC, NqrD, NqrE and NqrF.</text>
</comment>
<evidence type="ECO:0000256" key="2">
    <source>
        <dbReference type="ARBA" id="ARBA00002972"/>
    </source>
</evidence>
<sequence length="407" mass="43683">MTEVLIGSLVIVALIVGMSIGLVLLRRTLIPETGLDVAVNGARHVVARRGDKLLGVLHGAGIMVPAACGGSGTCGLCRVTVTGAGAGEPQATERGVLSPRDRRAHVRLACQTSLRGDCAVEVPDDILTAEGGMSCRVASTRMLAPLIREIVVALPEGRSPDFEAGDFMQVTAPPFTLDFETLELPEEFRDAWKIAGWQSMSVTSETSVTRAYSLANRPEDSGHAVFNIRLAVPPPGREQEVPPGIVSSWLFAIEPGDEIMLSGPFGEFHIQPTGREMVIVGGGVGMAPLRAMIHQQIARGTNRRVRYFYGARSAADLFYADEFTRLAAENAAFSWTPALSDPAPGDRWTGATGFVHEILGAEMRDHPAPEECEYYLCGPPVMISAVLATLHRLGVEPDMIYYDDFGA</sequence>
<dbReference type="RefSeq" id="WP_076449578.1">
    <property type="nucleotide sequence ID" value="NZ_FTOQ01000012.1"/>
</dbReference>
<keyword evidence="27" id="KW-0812">Transmembrane</keyword>
<feature type="domain" description="2Fe-2S ferredoxin-type" evidence="28">
    <location>
        <begin position="33"/>
        <end position="126"/>
    </location>
</feature>
<evidence type="ECO:0000256" key="15">
    <source>
        <dbReference type="ARBA" id="ARBA00022967"/>
    </source>
</evidence>
<comment type="function">
    <text evidence="2">NQR complex catalyzes the reduction of ubiquinone-1 to ubiquinol by two successive reactions, coupled with the transport of Na(+) ions from the cytoplasm to the periplasm. The first step is catalyzed by NqrF, which accepts electrons from NADH and reduces ubiquinone-1 to ubisemiquinone by a one-electron transfer pathway.</text>
</comment>
<comment type="subcellular location">
    <subcellularLocation>
        <location evidence="3">Cell inner membrane</location>
    </subcellularLocation>
</comment>
<dbReference type="PROSITE" id="PS51384">
    <property type="entry name" value="FAD_FR"/>
    <property type="match status" value="1"/>
</dbReference>
<keyword evidence="19" id="KW-0915">Sodium</keyword>
<dbReference type="NCBIfam" id="TIGR01941">
    <property type="entry name" value="nqrF"/>
    <property type="match status" value="1"/>
</dbReference>
<evidence type="ECO:0000259" key="29">
    <source>
        <dbReference type="PROSITE" id="PS51384"/>
    </source>
</evidence>
<keyword evidence="22 27" id="KW-0472">Membrane</keyword>
<evidence type="ECO:0000256" key="22">
    <source>
        <dbReference type="ARBA" id="ARBA00023136"/>
    </source>
</evidence>
<evidence type="ECO:0000256" key="8">
    <source>
        <dbReference type="ARBA" id="ARBA00022448"/>
    </source>
</evidence>
<keyword evidence="16" id="KW-0408">Iron</keyword>
<dbReference type="InterPro" id="IPR012675">
    <property type="entry name" value="Beta-grasp_dom_sf"/>
</dbReference>
<comment type="catalytic activity">
    <reaction evidence="26">
        <text>a ubiquinone + n Na(+)(in) + NADH + H(+) = a ubiquinol + n Na(+)(out) + NAD(+)</text>
        <dbReference type="Rhea" id="RHEA:47748"/>
        <dbReference type="Rhea" id="RHEA-COMP:9565"/>
        <dbReference type="Rhea" id="RHEA-COMP:9566"/>
        <dbReference type="ChEBI" id="CHEBI:15378"/>
        <dbReference type="ChEBI" id="CHEBI:16389"/>
        <dbReference type="ChEBI" id="CHEBI:17976"/>
        <dbReference type="ChEBI" id="CHEBI:29101"/>
        <dbReference type="ChEBI" id="CHEBI:57540"/>
        <dbReference type="ChEBI" id="CHEBI:57945"/>
        <dbReference type="EC" id="7.2.1.1"/>
    </reaction>
</comment>
<dbReference type="InterPro" id="IPR017938">
    <property type="entry name" value="Riboflavin_synthase-like_b-brl"/>
</dbReference>
<accession>A0A1N7P3W9</accession>
<evidence type="ECO:0000256" key="25">
    <source>
        <dbReference type="ARBA" id="ARBA00030787"/>
    </source>
</evidence>
<proteinExistence type="inferred from homology"/>
<keyword evidence="10" id="KW-0997">Cell inner membrane</keyword>
<evidence type="ECO:0000256" key="7">
    <source>
        <dbReference type="ARBA" id="ARBA00019729"/>
    </source>
</evidence>
<evidence type="ECO:0000313" key="30">
    <source>
        <dbReference type="EMBL" id="SIT05129.1"/>
    </source>
</evidence>
<keyword evidence="8" id="KW-0813">Transport</keyword>
<dbReference type="EMBL" id="FTOQ01000012">
    <property type="protein sequence ID" value="SIT05129.1"/>
    <property type="molecule type" value="Genomic_DNA"/>
</dbReference>
<evidence type="ECO:0000313" key="31">
    <source>
        <dbReference type="Proteomes" id="UP000186684"/>
    </source>
</evidence>
<comment type="cofactor">
    <cofactor evidence="1">
        <name>FAD</name>
        <dbReference type="ChEBI" id="CHEBI:57692"/>
    </cofactor>
</comment>
<dbReference type="GO" id="GO:0005886">
    <property type="term" value="C:plasma membrane"/>
    <property type="evidence" value="ECO:0007669"/>
    <property type="project" value="UniProtKB-SubCell"/>
</dbReference>
<keyword evidence="15" id="KW-1278">Translocase</keyword>
<evidence type="ECO:0000256" key="12">
    <source>
        <dbReference type="ARBA" id="ARBA00022714"/>
    </source>
</evidence>
<evidence type="ECO:0000256" key="11">
    <source>
        <dbReference type="ARBA" id="ARBA00022630"/>
    </source>
</evidence>
<dbReference type="InterPro" id="IPR001041">
    <property type="entry name" value="2Fe-2S_ferredoxin-type"/>
</dbReference>
<evidence type="ECO:0000256" key="21">
    <source>
        <dbReference type="ARBA" id="ARBA00023075"/>
    </source>
</evidence>
<evidence type="ECO:0000259" key="28">
    <source>
        <dbReference type="PROSITE" id="PS51085"/>
    </source>
</evidence>
<dbReference type="InterPro" id="IPR008333">
    <property type="entry name" value="Cbr1-like_FAD-bd_dom"/>
</dbReference>
<dbReference type="InterPro" id="IPR001433">
    <property type="entry name" value="OxRdtase_FAD/NAD-bd"/>
</dbReference>
<keyword evidence="18" id="KW-0520">NAD</keyword>
<keyword evidence="9" id="KW-1003">Cell membrane</keyword>
<dbReference type="InterPro" id="IPR039261">
    <property type="entry name" value="FNR_nucleotide-bd"/>
</dbReference>
<dbReference type="Pfam" id="PF00175">
    <property type="entry name" value="NAD_binding_1"/>
    <property type="match status" value="1"/>
</dbReference>
<evidence type="ECO:0000256" key="14">
    <source>
        <dbReference type="ARBA" id="ARBA00022827"/>
    </source>
</evidence>
<keyword evidence="13" id="KW-0479">Metal-binding</keyword>
<name>A0A1N7P3W9_9RHOB</name>
<dbReference type="InterPro" id="IPR017927">
    <property type="entry name" value="FAD-bd_FR_type"/>
</dbReference>
<dbReference type="Pfam" id="PF00111">
    <property type="entry name" value="Fer2"/>
    <property type="match status" value="1"/>
</dbReference>
<keyword evidence="14" id="KW-0274">FAD</keyword>
<dbReference type="GO" id="GO:0051537">
    <property type="term" value="F:2 iron, 2 sulfur cluster binding"/>
    <property type="evidence" value="ECO:0007669"/>
    <property type="project" value="UniProtKB-KW"/>
</dbReference>
<evidence type="ECO:0000256" key="4">
    <source>
        <dbReference type="ARBA" id="ARBA00005570"/>
    </source>
</evidence>
<dbReference type="SUPFAM" id="SSF63380">
    <property type="entry name" value="Riboflavin synthase domain-like"/>
    <property type="match status" value="1"/>
</dbReference>
<dbReference type="PRINTS" id="PR00371">
    <property type="entry name" value="FPNCR"/>
</dbReference>
<evidence type="ECO:0000256" key="24">
    <source>
        <dbReference type="ARBA" id="ARBA00030032"/>
    </source>
</evidence>
<dbReference type="SUPFAM" id="SSF54292">
    <property type="entry name" value="2Fe-2S ferredoxin-like"/>
    <property type="match status" value="1"/>
</dbReference>
<dbReference type="InterPro" id="IPR001709">
    <property type="entry name" value="Flavoprot_Pyr_Nucl_cyt_Rdtase"/>
</dbReference>
<dbReference type="PANTHER" id="PTHR43644">
    <property type="entry name" value="NA(+)-TRANSLOCATING NADH-QUINONE REDUCTASE SUBUNIT"/>
    <property type="match status" value="1"/>
</dbReference>
<dbReference type="PANTHER" id="PTHR43644:SF1">
    <property type="entry name" value="NAD(P)H-FLAVIN REDUCTASE"/>
    <property type="match status" value="1"/>
</dbReference>
<dbReference type="GO" id="GO:0046872">
    <property type="term" value="F:metal ion binding"/>
    <property type="evidence" value="ECO:0007669"/>
    <property type="project" value="UniProtKB-KW"/>
</dbReference>
<keyword evidence="31" id="KW-1185">Reference proteome</keyword>
<dbReference type="CDD" id="cd00207">
    <property type="entry name" value="fer2"/>
    <property type="match status" value="1"/>
</dbReference>
<keyword evidence="11" id="KW-0285">Flavoprotein</keyword>
<feature type="transmembrane region" description="Helical" evidence="27">
    <location>
        <begin position="6"/>
        <end position="25"/>
    </location>
</feature>
<dbReference type="AlphaFoldDB" id="A0A1N7P3W9"/>
<evidence type="ECO:0000256" key="9">
    <source>
        <dbReference type="ARBA" id="ARBA00022475"/>
    </source>
</evidence>
<keyword evidence="27" id="KW-1133">Transmembrane helix</keyword>
<evidence type="ECO:0000256" key="3">
    <source>
        <dbReference type="ARBA" id="ARBA00004533"/>
    </source>
</evidence>
<evidence type="ECO:0000256" key="1">
    <source>
        <dbReference type="ARBA" id="ARBA00001974"/>
    </source>
</evidence>
<protein>
    <recommendedName>
        <fullName evidence="7">Na(+)-translocating NADH-quinone reductase subunit F</fullName>
        <ecNumber evidence="6">7.2.1.1</ecNumber>
    </recommendedName>
    <alternativeName>
        <fullName evidence="25">NQR complex subunit F</fullName>
    </alternativeName>
    <alternativeName>
        <fullName evidence="24">NQR-1 subunit F</fullName>
    </alternativeName>
</protein>
<gene>
    <name evidence="30" type="ORF">SAMN05421759_11259</name>
</gene>
<dbReference type="Pfam" id="PF00970">
    <property type="entry name" value="FAD_binding_6"/>
    <property type="match status" value="1"/>
</dbReference>
<dbReference type="STRING" id="633194.SAMN05421759_11259"/>
<dbReference type="OrthoDB" id="9806195at2"/>